<keyword evidence="1" id="KW-0249">Electron transport</keyword>
<comment type="function">
    <text evidence="1">Ferredoxins are iron-sulfur proteins that transfer electrons in a wide variety of metabolic reactions.</text>
</comment>
<sequence>MVIVTLQRDKCIGCNYCVEVAPQQFQMSKKDGKTVLLKSVNNKGFHTLKSPDYTILEACEQAEKVCPVHIITVKDV</sequence>
<dbReference type="PANTHER" id="PTHR36923">
    <property type="entry name" value="FERREDOXIN"/>
    <property type="match status" value="1"/>
</dbReference>
<dbReference type="KEGG" id="mod:AS202_05840"/>
<organism evidence="2 3">
    <name type="scientific">Myroides odoratimimus</name>
    <dbReference type="NCBI Taxonomy" id="76832"/>
    <lineage>
        <taxon>Bacteria</taxon>
        <taxon>Pseudomonadati</taxon>
        <taxon>Bacteroidota</taxon>
        <taxon>Flavobacteriia</taxon>
        <taxon>Flavobacteriales</taxon>
        <taxon>Flavobacteriaceae</taxon>
        <taxon>Myroides</taxon>
    </lineage>
</organism>
<dbReference type="SUPFAM" id="SSF54862">
    <property type="entry name" value="4Fe-4S ferredoxins"/>
    <property type="match status" value="1"/>
</dbReference>
<dbReference type="EMBL" id="CP013690">
    <property type="protein sequence ID" value="ALU25683.1"/>
    <property type="molecule type" value="Genomic_DNA"/>
</dbReference>
<dbReference type="GO" id="GO:0009055">
    <property type="term" value="F:electron transfer activity"/>
    <property type="evidence" value="ECO:0007669"/>
    <property type="project" value="UniProtKB-UniRule"/>
</dbReference>
<evidence type="ECO:0000313" key="2">
    <source>
        <dbReference type="EMBL" id="ALU25683.1"/>
    </source>
</evidence>
<keyword evidence="1" id="KW-0813">Transport</keyword>
<dbReference type="Pfam" id="PF13459">
    <property type="entry name" value="Fer4_15"/>
    <property type="match status" value="1"/>
</dbReference>
<dbReference type="RefSeq" id="WP_006257855.1">
    <property type="nucleotide sequence ID" value="NZ_BCMQ01000002.1"/>
</dbReference>
<dbReference type="InterPro" id="IPR017896">
    <property type="entry name" value="4Fe4S_Fe-S-bd"/>
</dbReference>
<protein>
    <recommendedName>
        <fullName evidence="1">Ferredoxin</fullName>
    </recommendedName>
</protein>
<dbReference type="PROSITE" id="PS51379">
    <property type="entry name" value="4FE4S_FER_2"/>
    <property type="match status" value="1"/>
</dbReference>
<dbReference type="PRINTS" id="PR00352">
    <property type="entry name" value="3FE4SFRDOXIN"/>
</dbReference>
<dbReference type="Proteomes" id="UP000069030">
    <property type="component" value="Chromosome"/>
</dbReference>
<dbReference type="GO" id="GO:0051536">
    <property type="term" value="F:iron-sulfur cluster binding"/>
    <property type="evidence" value="ECO:0007669"/>
    <property type="project" value="UniProtKB-KW"/>
</dbReference>
<dbReference type="eggNOG" id="COG1141">
    <property type="taxonomic scope" value="Bacteria"/>
</dbReference>
<accession>A0A0U3FEI6</accession>
<keyword evidence="1" id="KW-0408">Iron</keyword>
<dbReference type="GeneID" id="82255968"/>
<dbReference type="GO" id="GO:0005506">
    <property type="term" value="F:iron ion binding"/>
    <property type="evidence" value="ECO:0007669"/>
    <property type="project" value="UniProtKB-UniRule"/>
</dbReference>
<reference evidence="2 3" key="1">
    <citation type="journal article" date="2016" name="J. Zhejiang Univ. Sci. B">
        <title>Antibiotic resistance mechanisms of Myroides sp.</title>
        <authorList>
            <person name="Hu S."/>
            <person name="Yuan S."/>
            <person name="Qu H."/>
            <person name="Jiang T."/>
            <person name="Zhou Y."/>
            <person name="Wang M."/>
            <person name="Ming D."/>
        </authorList>
    </citation>
    <scope>NUCLEOTIDE SEQUENCE [LARGE SCALE GENOMIC DNA]</scope>
    <source>
        <strain evidence="2 3">PR63039</strain>
    </source>
</reference>
<dbReference type="InterPro" id="IPR001080">
    <property type="entry name" value="3Fe4S_ferredoxin"/>
</dbReference>
<proteinExistence type="predicted"/>
<evidence type="ECO:0000256" key="1">
    <source>
        <dbReference type="RuleBase" id="RU368020"/>
    </source>
</evidence>
<keyword evidence="1" id="KW-0411">Iron-sulfur</keyword>
<dbReference type="PANTHER" id="PTHR36923:SF3">
    <property type="entry name" value="FERREDOXIN"/>
    <property type="match status" value="1"/>
</dbReference>
<dbReference type="Gene3D" id="3.30.70.20">
    <property type="match status" value="1"/>
</dbReference>
<dbReference type="InterPro" id="IPR051269">
    <property type="entry name" value="Fe-S_cluster_ET"/>
</dbReference>
<dbReference type="AlphaFoldDB" id="A0A0U3FEI6"/>
<keyword evidence="1" id="KW-0479">Metal-binding</keyword>
<name>A0A0U3FEI6_9FLAO</name>
<gene>
    <name evidence="2" type="ORF">AS202_05840</name>
</gene>
<evidence type="ECO:0000313" key="3">
    <source>
        <dbReference type="Proteomes" id="UP000069030"/>
    </source>
</evidence>